<dbReference type="InterPro" id="IPR036948">
    <property type="entry name" value="Ribosomal_eL21_sf"/>
</dbReference>
<dbReference type="InterPro" id="IPR018259">
    <property type="entry name" value="Ribosomal_eL21_CS"/>
</dbReference>
<dbReference type="PROSITE" id="PS01171">
    <property type="entry name" value="RIBOSOMAL_L21E"/>
    <property type="match status" value="1"/>
</dbReference>
<protein>
    <recommendedName>
        <fullName evidence="6">60S ribosomal protein L21</fullName>
    </recommendedName>
</protein>
<dbReference type="PANTHER" id="PTHR20981">
    <property type="entry name" value="60S RIBOSOMAL PROTEIN L21"/>
    <property type="match status" value="1"/>
</dbReference>
<sequence>MPGTSGLRRKTRHQFSRGFGQHGYIPLTVYLRPFKVGDYVDIKVNAAIHKGMPHKWYHGKTGLVWNVTKRAIGVEINKRVGTRIMKKRIHVRVEHAVPSRCREEFLNRRSANDAIKAEAKKNGEPAPKTKRMPVAPREGLLLENVKLETITAIPYDIVKEGLQ</sequence>
<evidence type="ECO:0000256" key="3">
    <source>
        <dbReference type="ARBA" id="ARBA00023274"/>
    </source>
</evidence>
<dbReference type="STRING" id="1157962.A0A250WRW2"/>
<evidence type="ECO:0000256" key="2">
    <source>
        <dbReference type="ARBA" id="ARBA00022980"/>
    </source>
</evidence>
<dbReference type="FunFam" id="2.30.30.70:FF:000001">
    <property type="entry name" value="60S ribosomal protein L21"/>
    <property type="match status" value="1"/>
</dbReference>
<dbReference type="GO" id="GO:0006412">
    <property type="term" value="P:translation"/>
    <property type="evidence" value="ECO:0007669"/>
    <property type="project" value="InterPro"/>
</dbReference>
<dbReference type="GO" id="GO:0003735">
    <property type="term" value="F:structural constituent of ribosome"/>
    <property type="evidence" value="ECO:0007669"/>
    <property type="project" value="InterPro"/>
</dbReference>
<dbReference type="EMBL" id="BEGY01000004">
    <property type="protein sequence ID" value="GAX73584.1"/>
    <property type="molecule type" value="Genomic_DNA"/>
</dbReference>
<dbReference type="Gene3D" id="6.10.250.3260">
    <property type="match status" value="1"/>
</dbReference>
<dbReference type="GO" id="GO:0005840">
    <property type="term" value="C:ribosome"/>
    <property type="evidence" value="ECO:0007669"/>
    <property type="project" value="UniProtKB-KW"/>
</dbReference>
<dbReference type="Pfam" id="PF01157">
    <property type="entry name" value="Ribosomal_L21e"/>
    <property type="match status" value="1"/>
</dbReference>
<dbReference type="FunFam" id="6.10.250.3260:FF:000002">
    <property type="entry name" value="60S ribosomal protein L21"/>
    <property type="match status" value="1"/>
</dbReference>
<dbReference type="Gene3D" id="2.30.30.70">
    <property type="entry name" value="Ribosomal protein L21"/>
    <property type="match status" value="1"/>
</dbReference>
<proteinExistence type="inferred from homology"/>
<dbReference type="OrthoDB" id="1539250at2759"/>
<dbReference type="InterPro" id="IPR001147">
    <property type="entry name" value="Ribosomal_eL21"/>
</dbReference>
<comment type="similarity">
    <text evidence="1">Belongs to the eukaryotic ribosomal protein eL21 family.</text>
</comment>
<evidence type="ECO:0000313" key="4">
    <source>
        <dbReference type="EMBL" id="GAX73584.1"/>
    </source>
</evidence>
<organism evidence="4 5">
    <name type="scientific">Chlamydomonas eustigma</name>
    <dbReference type="NCBI Taxonomy" id="1157962"/>
    <lineage>
        <taxon>Eukaryota</taxon>
        <taxon>Viridiplantae</taxon>
        <taxon>Chlorophyta</taxon>
        <taxon>core chlorophytes</taxon>
        <taxon>Chlorophyceae</taxon>
        <taxon>CS clade</taxon>
        <taxon>Chlamydomonadales</taxon>
        <taxon>Chlamydomonadaceae</taxon>
        <taxon>Chlamydomonas</taxon>
    </lineage>
</organism>
<dbReference type="Proteomes" id="UP000232323">
    <property type="component" value="Unassembled WGS sequence"/>
</dbReference>
<dbReference type="AlphaFoldDB" id="A0A250WRW2"/>
<evidence type="ECO:0000256" key="1">
    <source>
        <dbReference type="ARBA" id="ARBA00008427"/>
    </source>
</evidence>
<keyword evidence="5" id="KW-1185">Reference proteome</keyword>
<keyword evidence="3" id="KW-0687">Ribonucleoprotein</keyword>
<comment type="caution">
    <text evidence="4">The sequence shown here is derived from an EMBL/GenBank/DDBJ whole genome shotgun (WGS) entry which is preliminary data.</text>
</comment>
<keyword evidence="2" id="KW-0689">Ribosomal protein</keyword>
<accession>A0A250WRW2</accession>
<evidence type="ECO:0000313" key="5">
    <source>
        <dbReference type="Proteomes" id="UP000232323"/>
    </source>
</evidence>
<dbReference type="GO" id="GO:1990904">
    <property type="term" value="C:ribonucleoprotein complex"/>
    <property type="evidence" value="ECO:0007669"/>
    <property type="project" value="UniProtKB-KW"/>
</dbReference>
<name>A0A250WRW2_9CHLO</name>
<evidence type="ECO:0008006" key="6">
    <source>
        <dbReference type="Google" id="ProtNLM"/>
    </source>
</evidence>
<gene>
    <name evidence="4" type="ORF">CEUSTIGMA_g1035.t1</name>
</gene>
<dbReference type="InterPro" id="IPR008991">
    <property type="entry name" value="Translation_prot_SH3-like_sf"/>
</dbReference>
<reference evidence="4 5" key="1">
    <citation type="submission" date="2017-08" db="EMBL/GenBank/DDBJ databases">
        <title>Acidophilic green algal genome provides insights into adaptation to an acidic environment.</title>
        <authorList>
            <person name="Hirooka S."/>
            <person name="Hirose Y."/>
            <person name="Kanesaki Y."/>
            <person name="Higuchi S."/>
            <person name="Fujiwara T."/>
            <person name="Onuma R."/>
            <person name="Era A."/>
            <person name="Ohbayashi R."/>
            <person name="Uzuka A."/>
            <person name="Nozaki H."/>
            <person name="Yoshikawa H."/>
            <person name="Miyagishima S.Y."/>
        </authorList>
    </citation>
    <scope>NUCLEOTIDE SEQUENCE [LARGE SCALE GENOMIC DNA]</scope>
    <source>
        <strain evidence="4 5">NIES-2499</strain>
    </source>
</reference>
<dbReference type="SUPFAM" id="SSF50104">
    <property type="entry name" value="Translation proteins SH3-like domain"/>
    <property type="match status" value="1"/>
</dbReference>